<organism evidence="1">
    <name type="scientific">Magallana gigas</name>
    <name type="common">Pacific oyster</name>
    <name type="synonym">Crassostrea gigas</name>
    <dbReference type="NCBI Taxonomy" id="29159"/>
    <lineage>
        <taxon>Eukaryota</taxon>
        <taxon>Metazoa</taxon>
        <taxon>Spiralia</taxon>
        <taxon>Lophotrochozoa</taxon>
        <taxon>Mollusca</taxon>
        <taxon>Bivalvia</taxon>
        <taxon>Autobranchia</taxon>
        <taxon>Pteriomorphia</taxon>
        <taxon>Ostreida</taxon>
        <taxon>Ostreoidea</taxon>
        <taxon>Ostreidae</taxon>
        <taxon>Magallana</taxon>
    </lineage>
</organism>
<accession>K1QF76</accession>
<dbReference type="EMBL" id="JH815750">
    <property type="protein sequence ID" value="EKC29774.1"/>
    <property type="molecule type" value="Genomic_DNA"/>
</dbReference>
<evidence type="ECO:0000313" key="1">
    <source>
        <dbReference type="EMBL" id="EKC29774.1"/>
    </source>
</evidence>
<gene>
    <name evidence="1" type="ORF">CGI_10015351</name>
</gene>
<reference evidence="1" key="1">
    <citation type="journal article" date="2012" name="Nature">
        <title>The oyster genome reveals stress adaptation and complexity of shell formation.</title>
        <authorList>
            <person name="Zhang G."/>
            <person name="Fang X."/>
            <person name="Guo X."/>
            <person name="Li L."/>
            <person name="Luo R."/>
            <person name="Xu F."/>
            <person name="Yang P."/>
            <person name="Zhang L."/>
            <person name="Wang X."/>
            <person name="Qi H."/>
            <person name="Xiong Z."/>
            <person name="Que H."/>
            <person name="Xie Y."/>
            <person name="Holland P.W."/>
            <person name="Paps J."/>
            <person name="Zhu Y."/>
            <person name="Wu F."/>
            <person name="Chen Y."/>
            <person name="Wang J."/>
            <person name="Peng C."/>
            <person name="Meng J."/>
            <person name="Yang L."/>
            <person name="Liu J."/>
            <person name="Wen B."/>
            <person name="Zhang N."/>
            <person name="Huang Z."/>
            <person name="Zhu Q."/>
            <person name="Feng Y."/>
            <person name="Mount A."/>
            <person name="Hedgecock D."/>
            <person name="Xu Z."/>
            <person name="Liu Y."/>
            <person name="Domazet-Loso T."/>
            <person name="Du Y."/>
            <person name="Sun X."/>
            <person name="Zhang S."/>
            <person name="Liu B."/>
            <person name="Cheng P."/>
            <person name="Jiang X."/>
            <person name="Li J."/>
            <person name="Fan D."/>
            <person name="Wang W."/>
            <person name="Fu W."/>
            <person name="Wang T."/>
            <person name="Wang B."/>
            <person name="Zhang J."/>
            <person name="Peng Z."/>
            <person name="Li Y."/>
            <person name="Li N."/>
            <person name="Wang J."/>
            <person name="Chen M."/>
            <person name="He Y."/>
            <person name="Tan F."/>
            <person name="Song X."/>
            <person name="Zheng Q."/>
            <person name="Huang R."/>
            <person name="Yang H."/>
            <person name="Du X."/>
            <person name="Chen L."/>
            <person name="Yang M."/>
            <person name="Gaffney P.M."/>
            <person name="Wang S."/>
            <person name="Luo L."/>
            <person name="She Z."/>
            <person name="Ming Y."/>
            <person name="Huang W."/>
            <person name="Zhang S."/>
            <person name="Huang B."/>
            <person name="Zhang Y."/>
            <person name="Qu T."/>
            <person name="Ni P."/>
            <person name="Miao G."/>
            <person name="Wang J."/>
            <person name="Wang Q."/>
            <person name="Steinberg C.E."/>
            <person name="Wang H."/>
            <person name="Li N."/>
            <person name="Qian L."/>
            <person name="Zhang G."/>
            <person name="Li Y."/>
            <person name="Yang H."/>
            <person name="Liu X."/>
            <person name="Wang J."/>
            <person name="Yin Y."/>
            <person name="Wang J."/>
        </authorList>
    </citation>
    <scope>NUCLEOTIDE SEQUENCE [LARGE SCALE GENOMIC DNA]</scope>
    <source>
        <strain evidence="1">05x7-T-G4-1.051#20</strain>
    </source>
</reference>
<dbReference type="InParanoid" id="K1QF76"/>
<dbReference type="AlphaFoldDB" id="K1QF76"/>
<dbReference type="HOGENOM" id="CLU_2760269_0_0_1"/>
<name>K1QF76_MAGGI</name>
<sequence length="70" mass="7961">MAFVKCITASANTVVPRSKFNPHGKPYWTGEVKEAHAQERRMRGIWVKALSHQAAFPRRVHGVVKFMESP</sequence>
<protein>
    <submittedName>
        <fullName evidence="1">Uncharacterized protein</fullName>
    </submittedName>
</protein>
<proteinExistence type="predicted"/>